<name>A0A348WAN9_9RHOB</name>
<proteinExistence type="predicted"/>
<evidence type="ECO:0000313" key="2">
    <source>
        <dbReference type="EMBL" id="HAR51601.1"/>
    </source>
</evidence>
<feature type="compositionally biased region" description="Basic and acidic residues" evidence="1">
    <location>
        <begin position="34"/>
        <end position="44"/>
    </location>
</feature>
<gene>
    <name evidence="2" type="ORF">DCS45_06930</name>
</gene>
<feature type="region of interest" description="Disordered" evidence="1">
    <location>
        <begin position="1"/>
        <end position="59"/>
    </location>
</feature>
<evidence type="ECO:0000256" key="1">
    <source>
        <dbReference type="SAM" id="MobiDB-lite"/>
    </source>
</evidence>
<evidence type="ECO:0000313" key="3">
    <source>
        <dbReference type="Proteomes" id="UP000264719"/>
    </source>
</evidence>
<reference evidence="2 3" key="1">
    <citation type="journal article" date="2018" name="Nat. Biotechnol.">
        <title>A standardized bacterial taxonomy based on genome phylogeny substantially revises the tree of life.</title>
        <authorList>
            <person name="Parks D.H."/>
            <person name="Chuvochina M."/>
            <person name="Waite D.W."/>
            <person name="Rinke C."/>
            <person name="Skarshewski A."/>
            <person name="Chaumeil P.A."/>
            <person name="Hugenholtz P."/>
        </authorList>
    </citation>
    <scope>NUCLEOTIDE SEQUENCE [LARGE SCALE GENOMIC DNA]</scope>
    <source>
        <strain evidence="2">UBA9169</strain>
    </source>
</reference>
<comment type="caution">
    <text evidence="2">The sequence shown here is derived from an EMBL/GenBank/DDBJ whole genome shotgun (WGS) entry which is preliminary data.</text>
</comment>
<accession>A0A348WAN9</accession>
<dbReference type="EMBL" id="DMVW01000070">
    <property type="protein sequence ID" value="HAR51601.1"/>
    <property type="molecule type" value="Genomic_DNA"/>
</dbReference>
<dbReference type="Proteomes" id="UP000264719">
    <property type="component" value="Unassembled WGS sequence"/>
</dbReference>
<sequence length="59" mass="6473">MGQATKPTQVQAPSPRPDTRPQPCAQAGGQTAKDPQHESDERRKPQVISRKIFSDFASL</sequence>
<protein>
    <submittedName>
        <fullName evidence="2">Uncharacterized protein</fullName>
    </submittedName>
</protein>
<dbReference type="RefSeq" id="WP_339852903.1">
    <property type="nucleotide sequence ID" value="NZ_CAXAXR010000004.1"/>
</dbReference>
<organism evidence="2 3">
    <name type="scientific">Roseovarius nubinhibens</name>
    <dbReference type="NCBI Taxonomy" id="314263"/>
    <lineage>
        <taxon>Bacteria</taxon>
        <taxon>Pseudomonadati</taxon>
        <taxon>Pseudomonadota</taxon>
        <taxon>Alphaproteobacteria</taxon>
        <taxon>Rhodobacterales</taxon>
        <taxon>Roseobacteraceae</taxon>
        <taxon>Roseovarius</taxon>
    </lineage>
</organism>
<dbReference type="AlphaFoldDB" id="A0A348WAN9"/>
<feature type="compositionally biased region" description="Polar residues" evidence="1">
    <location>
        <begin position="1"/>
        <end position="12"/>
    </location>
</feature>